<dbReference type="EMBL" id="JOJR01003292">
    <property type="protein sequence ID" value="RCN27918.1"/>
    <property type="molecule type" value="Genomic_DNA"/>
</dbReference>
<feature type="region of interest" description="Disordered" evidence="1">
    <location>
        <begin position="1"/>
        <end position="112"/>
    </location>
</feature>
<protein>
    <submittedName>
        <fullName evidence="2">Uncharacterized protein</fullName>
    </submittedName>
</protein>
<evidence type="ECO:0000313" key="3">
    <source>
        <dbReference type="Proteomes" id="UP000252519"/>
    </source>
</evidence>
<feature type="compositionally biased region" description="Polar residues" evidence="1">
    <location>
        <begin position="44"/>
        <end position="69"/>
    </location>
</feature>
<evidence type="ECO:0000313" key="2">
    <source>
        <dbReference type="EMBL" id="RCN27918.1"/>
    </source>
</evidence>
<keyword evidence="3" id="KW-1185">Reference proteome</keyword>
<comment type="caution">
    <text evidence="2">The sequence shown here is derived from an EMBL/GenBank/DDBJ whole genome shotgun (WGS) entry which is preliminary data.</text>
</comment>
<proteinExistence type="predicted"/>
<gene>
    <name evidence="2" type="ORF">ANCCAN_26346</name>
</gene>
<reference evidence="2 3" key="1">
    <citation type="submission" date="2014-10" db="EMBL/GenBank/DDBJ databases">
        <title>Draft genome of the hookworm Ancylostoma caninum.</title>
        <authorList>
            <person name="Mitreva M."/>
        </authorList>
    </citation>
    <scope>NUCLEOTIDE SEQUENCE [LARGE SCALE GENOMIC DNA]</scope>
    <source>
        <strain evidence="2 3">Baltimore</strain>
    </source>
</reference>
<dbReference type="Proteomes" id="UP000252519">
    <property type="component" value="Unassembled WGS sequence"/>
</dbReference>
<name>A0A368F8N1_ANCCA</name>
<dbReference type="STRING" id="29170.A0A368F8N1"/>
<dbReference type="OrthoDB" id="10672101at2759"/>
<feature type="compositionally biased region" description="Basic and acidic residues" evidence="1">
    <location>
        <begin position="88"/>
        <end position="110"/>
    </location>
</feature>
<evidence type="ECO:0000256" key="1">
    <source>
        <dbReference type="SAM" id="MobiDB-lite"/>
    </source>
</evidence>
<organism evidence="2 3">
    <name type="scientific">Ancylostoma caninum</name>
    <name type="common">Dog hookworm</name>
    <dbReference type="NCBI Taxonomy" id="29170"/>
    <lineage>
        <taxon>Eukaryota</taxon>
        <taxon>Metazoa</taxon>
        <taxon>Ecdysozoa</taxon>
        <taxon>Nematoda</taxon>
        <taxon>Chromadorea</taxon>
        <taxon>Rhabditida</taxon>
        <taxon>Rhabditina</taxon>
        <taxon>Rhabditomorpha</taxon>
        <taxon>Strongyloidea</taxon>
        <taxon>Ancylostomatidae</taxon>
        <taxon>Ancylostomatinae</taxon>
        <taxon>Ancylostoma</taxon>
    </lineage>
</organism>
<feature type="compositionally biased region" description="Basic and acidic residues" evidence="1">
    <location>
        <begin position="70"/>
        <end position="80"/>
    </location>
</feature>
<dbReference type="Gene3D" id="3.30.200.20">
    <property type="entry name" value="Phosphorylase Kinase, domain 1"/>
    <property type="match status" value="1"/>
</dbReference>
<sequence>MFTAVVAESSQPQGNAQKIPPKVPPKPAHLKASSACASPPPFVSLTSSDTNSIGHSLSNGSVASNISSEVENRSYSDKENATAAISAEKPKAAPEPEAVRVRSQPKEKMTDGQVLEELRQIVNQGDPLNKYEIKRQIGLG</sequence>
<dbReference type="AlphaFoldDB" id="A0A368F8N1"/>
<accession>A0A368F8N1</accession>